<protein>
    <submittedName>
        <fullName evidence="6">NADH-FMN oxidoreductase RutF, flavin reductase (DIM6/NTAB) family</fullName>
    </submittedName>
</protein>
<evidence type="ECO:0000256" key="1">
    <source>
        <dbReference type="ARBA" id="ARBA00001917"/>
    </source>
</evidence>
<evidence type="ECO:0000313" key="7">
    <source>
        <dbReference type="Proteomes" id="UP000036102"/>
    </source>
</evidence>
<keyword evidence="7" id="KW-1185">Reference proteome</keyword>
<dbReference type="SMART" id="SM00903">
    <property type="entry name" value="Flavin_Reduct"/>
    <property type="match status" value="1"/>
</dbReference>
<evidence type="ECO:0000256" key="4">
    <source>
        <dbReference type="ARBA" id="ARBA00038054"/>
    </source>
</evidence>
<dbReference type="PANTHER" id="PTHR33798:SF5">
    <property type="entry name" value="FLAVIN REDUCTASE LIKE DOMAIN-CONTAINING PROTEIN"/>
    <property type="match status" value="1"/>
</dbReference>
<dbReference type="EMBL" id="LFBU01000001">
    <property type="protein sequence ID" value="KMQ74261.1"/>
    <property type="molecule type" value="Genomic_DNA"/>
</dbReference>
<dbReference type="Gene3D" id="2.30.110.10">
    <property type="entry name" value="Electron Transport, Fmn-binding Protein, Chain A"/>
    <property type="match status" value="1"/>
</dbReference>
<comment type="cofactor">
    <cofactor evidence="1">
        <name>FMN</name>
        <dbReference type="ChEBI" id="CHEBI:58210"/>
    </cofactor>
</comment>
<dbReference type="STRING" id="1658765.Msub_10438"/>
<dbReference type="AlphaFoldDB" id="A0A0J7J8N0"/>
<dbReference type="InterPro" id="IPR002563">
    <property type="entry name" value="Flavin_Rdtase-like_dom"/>
</dbReference>
<dbReference type="OrthoDB" id="9794638at2"/>
<gene>
    <name evidence="6" type="ORF">Msub_10438</name>
</gene>
<dbReference type="GO" id="GO:0016646">
    <property type="term" value="F:oxidoreductase activity, acting on the CH-NH group of donors, NAD or NADP as acceptor"/>
    <property type="evidence" value="ECO:0007669"/>
    <property type="project" value="UniProtKB-ARBA"/>
</dbReference>
<dbReference type="PATRIC" id="fig|1658765.3.peg.437"/>
<evidence type="ECO:0000259" key="5">
    <source>
        <dbReference type="SMART" id="SM00903"/>
    </source>
</evidence>
<dbReference type="PANTHER" id="PTHR33798">
    <property type="entry name" value="FLAVOPROTEIN OXYGENASE"/>
    <property type="match status" value="1"/>
</dbReference>
<evidence type="ECO:0000256" key="2">
    <source>
        <dbReference type="ARBA" id="ARBA00022630"/>
    </source>
</evidence>
<dbReference type="Proteomes" id="UP000036102">
    <property type="component" value="Unassembled WGS sequence"/>
</dbReference>
<accession>A0A0J7J8N0</accession>
<feature type="domain" description="Flavin reductase like" evidence="5">
    <location>
        <begin position="19"/>
        <end position="170"/>
    </location>
</feature>
<dbReference type="Pfam" id="PF01613">
    <property type="entry name" value="Flavin_Reduct"/>
    <property type="match status" value="1"/>
</dbReference>
<comment type="similarity">
    <text evidence="4">Belongs to the flavoredoxin family.</text>
</comment>
<proteinExistence type="inferred from homology"/>
<keyword evidence="3" id="KW-0288">FMN</keyword>
<dbReference type="GO" id="GO:0010181">
    <property type="term" value="F:FMN binding"/>
    <property type="evidence" value="ECO:0007669"/>
    <property type="project" value="InterPro"/>
</dbReference>
<organism evidence="6 7">
    <name type="scientific">Marinobacter subterrani</name>
    <dbReference type="NCBI Taxonomy" id="1658765"/>
    <lineage>
        <taxon>Bacteria</taxon>
        <taxon>Pseudomonadati</taxon>
        <taxon>Pseudomonadota</taxon>
        <taxon>Gammaproteobacteria</taxon>
        <taxon>Pseudomonadales</taxon>
        <taxon>Marinobacteraceae</taxon>
        <taxon>Marinobacter</taxon>
    </lineage>
</organism>
<dbReference type="InterPro" id="IPR012349">
    <property type="entry name" value="Split_barrel_FMN-bd"/>
</dbReference>
<reference evidence="6 7" key="1">
    <citation type="submission" date="2015-06" db="EMBL/GenBank/DDBJ databases">
        <title>Marinobacter subterrani, a genetically tractable neutrophilic iron-oxidizing strain isolated from the Soudan Iron Mine.</title>
        <authorList>
            <person name="Bonis B.M."/>
            <person name="Gralnick J.A."/>
        </authorList>
    </citation>
    <scope>NUCLEOTIDE SEQUENCE [LARGE SCALE GENOMIC DNA]</scope>
    <source>
        <strain evidence="6 7">JG233</strain>
    </source>
</reference>
<evidence type="ECO:0000256" key="3">
    <source>
        <dbReference type="ARBA" id="ARBA00022643"/>
    </source>
</evidence>
<dbReference type="SUPFAM" id="SSF50475">
    <property type="entry name" value="FMN-binding split barrel"/>
    <property type="match status" value="1"/>
</dbReference>
<comment type="caution">
    <text evidence="6">The sequence shown here is derived from an EMBL/GenBank/DDBJ whole genome shotgun (WGS) entry which is preliminary data.</text>
</comment>
<name>A0A0J7J8N0_9GAMM</name>
<keyword evidence="2" id="KW-0285">Flavoprotein</keyword>
<dbReference type="RefSeq" id="WP_048494500.1">
    <property type="nucleotide sequence ID" value="NZ_JADQCF010000018.1"/>
</dbReference>
<sequence>MLIDIAAMDPKDAYHVLTQTVIPRPVAWVLSENPEGDFNLAPFSFFTPITSNPPLLMFSVGKKPTDGAFKDTRVNIEERKQFVVHIAHRELAAAVTESSRTLAHGDSELKNLDLEVVDFEGSRLPRLRDCHVAFACELYDIKEIGAGPQSLVFGKVNQVWVSDEAARYDDKNRLTFDGAAIDPLGRLGGSEYVTFGEIIKIPRPS</sequence>
<evidence type="ECO:0000313" key="6">
    <source>
        <dbReference type="EMBL" id="KMQ74261.1"/>
    </source>
</evidence>